<dbReference type="VEuPathDB" id="FungiDB:FUN_009766"/>
<gene>
    <name evidence="1" type="ORF">RhiirC2_788895</name>
</gene>
<reference evidence="1 2" key="1">
    <citation type="submission" date="2016-04" db="EMBL/GenBank/DDBJ databases">
        <title>Genome analyses suggest a sexual origin of heterokaryosis in a supposedly ancient asexual fungus.</title>
        <authorList>
            <person name="Ropars J."/>
            <person name="Sedzielewska K."/>
            <person name="Noel J."/>
            <person name="Charron P."/>
            <person name="Farinelli L."/>
            <person name="Marton T."/>
            <person name="Kruger M."/>
            <person name="Pelin A."/>
            <person name="Brachmann A."/>
            <person name="Corradi N."/>
        </authorList>
    </citation>
    <scope>NUCLEOTIDE SEQUENCE [LARGE SCALE GENOMIC DNA]</scope>
    <source>
        <strain evidence="1 2">C2</strain>
    </source>
</reference>
<evidence type="ECO:0000313" key="2">
    <source>
        <dbReference type="Proteomes" id="UP000233469"/>
    </source>
</evidence>
<accession>A0A2N1MPA7</accession>
<comment type="caution">
    <text evidence="1">The sequence shown here is derived from an EMBL/GenBank/DDBJ whole genome shotgun (WGS) entry which is preliminary data.</text>
</comment>
<dbReference type="AlphaFoldDB" id="A0A2N1MPA7"/>
<dbReference type="Proteomes" id="UP000233469">
    <property type="component" value="Unassembled WGS sequence"/>
</dbReference>
<organism evidence="1 2">
    <name type="scientific">Rhizophagus irregularis</name>
    <dbReference type="NCBI Taxonomy" id="588596"/>
    <lineage>
        <taxon>Eukaryota</taxon>
        <taxon>Fungi</taxon>
        <taxon>Fungi incertae sedis</taxon>
        <taxon>Mucoromycota</taxon>
        <taxon>Glomeromycotina</taxon>
        <taxon>Glomeromycetes</taxon>
        <taxon>Glomerales</taxon>
        <taxon>Glomeraceae</taxon>
        <taxon>Rhizophagus</taxon>
    </lineage>
</organism>
<reference evidence="1 2" key="2">
    <citation type="submission" date="2017-10" db="EMBL/GenBank/DDBJ databases">
        <title>Extensive intraspecific genome diversity in a model arbuscular mycorrhizal fungus.</title>
        <authorList>
            <person name="Chen E.C.H."/>
            <person name="Morin E."/>
            <person name="Baudet D."/>
            <person name="Noel J."/>
            <person name="Ndikumana S."/>
            <person name="Charron P."/>
            <person name="St-Onge C."/>
            <person name="Giorgi J."/>
            <person name="Grigoriev I.V."/>
            <person name="Roux C."/>
            <person name="Martin F.M."/>
            <person name="Corradi N."/>
        </authorList>
    </citation>
    <scope>NUCLEOTIDE SEQUENCE [LARGE SCALE GENOMIC DNA]</scope>
    <source>
        <strain evidence="1 2">C2</strain>
    </source>
</reference>
<dbReference type="EMBL" id="LLXL01001652">
    <property type="protein sequence ID" value="PKK63449.1"/>
    <property type="molecule type" value="Genomic_DNA"/>
</dbReference>
<protein>
    <submittedName>
        <fullName evidence="1">Uncharacterized protein</fullName>
    </submittedName>
</protein>
<sequence>MHAADQPFTPKHLSKCLPEKHAHLHKQLYLRHSDELYKRYLKRAKNWRRLNKKCNKLKKQLPPLPPGTPGDPRIYYKTTYNIELFDYKKQHQERLTLHVCDISTKLNDKADFVISSRDSAIINNPNIFFRRAPPPDADASRITVSDLSYTSAKSDITVIHVPLTPSSHH</sequence>
<name>A0A2N1MPA7_9GLOM</name>
<proteinExistence type="predicted"/>
<evidence type="ECO:0000313" key="1">
    <source>
        <dbReference type="EMBL" id="PKK63449.1"/>
    </source>
</evidence>